<dbReference type="InterPro" id="IPR052340">
    <property type="entry name" value="RNase_Y/CdgJ"/>
</dbReference>
<dbReference type="PROSITE" id="PS51833">
    <property type="entry name" value="HDOD"/>
    <property type="match status" value="1"/>
</dbReference>
<dbReference type="AlphaFoldDB" id="A0A1Y6CW13"/>
<name>A0A1Y6CW13_9GAMM</name>
<evidence type="ECO:0000259" key="1">
    <source>
        <dbReference type="PROSITE" id="PS51833"/>
    </source>
</evidence>
<dbReference type="OrthoDB" id="9784953at2"/>
<gene>
    <name evidence="2" type="ORF">SAMN02949497_1783</name>
</gene>
<evidence type="ECO:0000313" key="2">
    <source>
        <dbReference type="EMBL" id="SMF94466.1"/>
    </source>
</evidence>
<accession>A0A1Y6CW13</accession>
<dbReference type="CDD" id="cd00077">
    <property type="entry name" value="HDc"/>
    <property type="match status" value="1"/>
</dbReference>
<dbReference type="RefSeq" id="WP_085211873.1">
    <property type="nucleotide sequence ID" value="NZ_FXAM01000001.1"/>
</dbReference>
<dbReference type="InterPro" id="IPR003607">
    <property type="entry name" value="HD/PDEase_dom"/>
</dbReference>
<dbReference type="InterPro" id="IPR013976">
    <property type="entry name" value="HDOD"/>
</dbReference>
<dbReference type="EMBL" id="FXAM01000001">
    <property type="protein sequence ID" value="SMF94466.1"/>
    <property type="molecule type" value="Genomic_DNA"/>
</dbReference>
<dbReference type="SUPFAM" id="SSF109604">
    <property type="entry name" value="HD-domain/PDEase-like"/>
    <property type="match status" value="1"/>
</dbReference>
<dbReference type="PANTHER" id="PTHR33525:SF6">
    <property type="entry name" value="HDOD DOMAIN-CONTAINING PROTEIN"/>
    <property type="match status" value="1"/>
</dbReference>
<reference evidence="2 3" key="1">
    <citation type="submission" date="2016-12" db="EMBL/GenBank/DDBJ databases">
        <authorList>
            <person name="Song W.-J."/>
            <person name="Kurnit D.M."/>
        </authorList>
    </citation>
    <scope>NUCLEOTIDE SEQUENCE [LARGE SCALE GENOMIC DNA]</scope>
    <source>
        <strain evidence="2 3">175</strain>
    </source>
</reference>
<protein>
    <submittedName>
        <fullName evidence="2">HDOD domain-containing protein</fullName>
    </submittedName>
</protein>
<sequence>MNTVVDKFVIPAQPSIMIELNGLLNNDGVNMDTIAEVIGKDPALSAMMLRTVNTPFFSRGRKFNSIKQATGVMGLGCIRRVMLSAVFKSQYSKINAKKMELFWRHSELSAIACEIIARCCYPELSESAYLAGLFHDCAAPLFIQKYDDYCEFFNKHIEKSDSKIVDEENRRYSINHCIIGNRFCKAWSLPEVVCSGILYHHASLERSTGFSEAAQANTLVEKMVAILAVNDKIVQRFDLSKKTIAISLDEYMEKHNVFIEILSIDKDDLLNIKEDFLDKAFGA</sequence>
<organism evidence="2 3">
    <name type="scientific">Methylomagnum ishizawai</name>
    <dbReference type="NCBI Taxonomy" id="1760988"/>
    <lineage>
        <taxon>Bacteria</taxon>
        <taxon>Pseudomonadati</taxon>
        <taxon>Pseudomonadota</taxon>
        <taxon>Gammaproteobacteria</taxon>
        <taxon>Methylococcales</taxon>
        <taxon>Methylococcaceae</taxon>
        <taxon>Methylomagnum</taxon>
    </lineage>
</organism>
<dbReference type="Gene3D" id="1.10.3210.10">
    <property type="entry name" value="Hypothetical protein af1432"/>
    <property type="match status" value="1"/>
</dbReference>
<evidence type="ECO:0000313" key="3">
    <source>
        <dbReference type="Proteomes" id="UP000192923"/>
    </source>
</evidence>
<keyword evidence="3" id="KW-1185">Reference proteome</keyword>
<proteinExistence type="predicted"/>
<dbReference type="Proteomes" id="UP000192923">
    <property type="component" value="Unassembled WGS sequence"/>
</dbReference>
<dbReference type="Pfam" id="PF08668">
    <property type="entry name" value="HDOD"/>
    <property type="match status" value="1"/>
</dbReference>
<dbReference type="PANTHER" id="PTHR33525">
    <property type="match status" value="1"/>
</dbReference>
<dbReference type="STRING" id="1760988.SAMN02949497_1783"/>
<feature type="domain" description="HDOD" evidence="1">
    <location>
        <begin position="10"/>
        <end position="203"/>
    </location>
</feature>